<dbReference type="AlphaFoldDB" id="A0A2U1ZSG1"/>
<organism evidence="2 3">
    <name type="scientific">Serinibacter arcticus</name>
    <dbReference type="NCBI Taxonomy" id="1655435"/>
    <lineage>
        <taxon>Bacteria</taxon>
        <taxon>Bacillati</taxon>
        <taxon>Actinomycetota</taxon>
        <taxon>Actinomycetes</taxon>
        <taxon>Micrococcales</taxon>
        <taxon>Beutenbergiaceae</taxon>
        <taxon>Serinibacter</taxon>
    </lineage>
</organism>
<evidence type="ECO:0000313" key="2">
    <source>
        <dbReference type="EMBL" id="PWD49890.1"/>
    </source>
</evidence>
<dbReference type="RefSeq" id="WP_109228273.1">
    <property type="nucleotide sequence ID" value="NZ_PYHR01000002.1"/>
</dbReference>
<dbReference type="InterPro" id="IPR029058">
    <property type="entry name" value="AB_hydrolase_fold"/>
</dbReference>
<reference evidence="2 3" key="1">
    <citation type="submission" date="2018-03" db="EMBL/GenBank/DDBJ databases">
        <title>Genome assembly of novel Miniimonas species PCH200.</title>
        <authorList>
            <person name="Thakur V."/>
            <person name="Kumar V."/>
            <person name="Singh D."/>
        </authorList>
    </citation>
    <scope>NUCLEOTIDE SEQUENCE [LARGE SCALE GENOMIC DNA]</scope>
    <source>
        <strain evidence="2 3">PCH200</strain>
    </source>
</reference>
<keyword evidence="3" id="KW-1185">Reference proteome</keyword>
<accession>A0A2U1ZSG1</accession>
<evidence type="ECO:0000313" key="3">
    <source>
        <dbReference type="Proteomes" id="UP000245166"/>
    </source>
</evidence>
<dbReference type="EMBL" id="PYHR01000002">
    <property type="protein sequence ID" value="PWD49890.1"/>
    <property type="molecule type" value="Genomic_DNA"/>
</dbReference>
<dbReference type="OrthoDB" id="63519at2"/>
<gene>
    <name evidence="2" type="ORF">C8046_03525</name>
</gene>
<dbReference type="InterPro" id="IPR000073">
    <property type="entry name" value="AB_hydrolase_1"/>
</dbReference>
<dbReference type="Proteomes" id="UP000245166">
    <property type="component" value="Unassembled WGS sequence"/>
</dbReference>
<dbReference type="SUPFAM" id="SSF53474">
    <property type="entry name" value="alpha/beta-Hydrolases"/>
    <property type="match status" value="1"/>
</dbReference>
<dbReference type="Gene3D" id="3.40.50.1820">
    <property type="entry name" value="alpha/beta hydrolase"/>
    <property type="match status" value="1"/>
</dbReference>
<feature type="domain" description="AB hydrolase-1" evidence="1">
    <location>
        <begin position="22"/>
        <end position="249"/>
    </location>
</feature>
<sequence length="273" mass="28357">MRVESNYGVSLDVSVAGRGPGVVLVSGALDDGAELRPLAELLADEFTTVVYSRRGRGTSGDAADSSVDDEIGDLRAVVAAVVDGPASVVGSSSGGLLALRAAAAGAPISRLVVWEPPFDVTDGATPRHRSYSHALAVALDRGDRGAALELAMRAWGSPPEVIAGARRSPFWAPLLDLAPTLRYDAAVMDDGEALADLFRTVDVPVLVATSTGTSVEMADLADGFFDTAATALVALLPQAERISVPQQGHEMDARAVVSAVRPFLRGRTQREIG</sequence>
<dbReference type="GO" id="GO:0016787">
    <property type="term" value="F:hydrolase activity"/>
    <property type="evidence" value="ECO:0007669"/>
    <property type="project" value="UniProtKB-KW"/>
</dbReference>
<evidence type="ECO:0000259" key="1">
    <source>
        <dbReference type="Pfam" id="PF12697"/>
    </source>
</evidence>
<protein>
    <submittedName>
        <fullName evidence="2">Hydrolase</fullName>
    </submittedName>
</protein>
<name>A0A2U1ZSG1_9MICO</name>
<dbReference type="Pfam" id="PF12697">
    <property type="entry name" value="Abhydrolase_6"/>
    <property type="match status" value="1"/>
</dbReference>
<comment type="caution">
    <text evidence="2">The sequence shown here is derived from an EMBL/GenBank/DDBJ whole genome shotgun (WGS) entry which is preliminary data.</text>
</comment>
<proteinExistence type="predicted"/>
<keyword evidence="2" id="KW-0378">Hydrolase</keyword>